<dbReference type="Pfam" id="PF00984">
    <property type="entry name" value="UDPG_MGDP_dh"/>
    <property type="match status" value="1"/>
</dbReference>
<dbReference type="GO" id="GO:0016616">
    <property type="term" value="F:oxidoreductase activity, acting on the CH-OH group of donors, NAD or NADP as acceptor"/>
    <property type="evidence" value="ECO:0007669"/>
    <property type="project" value="InterPro"/>
</dbReference>
<comment type="caution">
    <text evidence="6">The sequence shown here is derived from an EMBL/GenBank/DDBJ whole genome shotgun (WGS) entry which is preliminary data.</text>
</comment>
<keyword evidence="3" id="KW-0520">NAD</keyword>
<dbReference type="Proteomes" id="UP000002171">
    <property type="component" value="Unassembled WGS sequence"/>
</dbReference>
<dbReference type="InterPro" id="IPR028359">
    <property type="entry name" value="UDP_ManNAc/GlcNAc_DH"/>
</dbReference>
<name>A0A7U8C230_NEPCE</name>
<dbReference type="InterPro" id="IPR036291">
    <property type="entry name" value="NAD(P)-bd_dom_sf"/>
</dbReference>
<dbReference type="GO" id="GO:0000271">
    <property type="term" value="P:polysaccharide biosynthetic process"/>
    <property type="evidence" value="ECO:0007669"/>
    <property type="project" value="InterPro"/>
</dbReference>
<dbReference type="PIRSF" id="PIRSF500136">
    <property type="entry name" value="UDP_ManNAc_DH"/>
    <property type="match status" value="1"/>
</dbReference>
<dbReference type="InterPro" id="IPR036220">
    <property type="entry name" value="UDP-Glc/GDP-Man_DH_C_sf"/>
</dbReference>
<evidence type="ECO:0000313" key="7">
    <source>
        <dbReference type="Proteomes" id="UP000002171"/>
    </source>
</evidence>
<dbReference type="OrthoDB" id="9803238at2"/>
<organism evidence="6 7">
    <name type="scientific">Neptuniibacter caesariensis</name>
    <dbReference type="NCBI Taxonomy" id="207954"/>
    <lineage>
        <taxon>Bacteria</taxon>
        <taxon>Pseudomonadati</taxon>
        <taxon>Pseudomonadota</taxon>
        <taxon>Gammaproteobacteria</taxon>
        <taxon>Oceanospirillales</taxon>
        <taxon>Oceanospirillaceae</taxon>
        <taxon>Neptuniibacter</taxon>
    </lineage>
</organism>
<dbReference type="PANTHER" id="PTHR43491:SF2">
    <property type="entry name" value="UDP-N-ACETYL-D-MANNOSAMINE DEHYDROGENASE"/>
    <property type="match status" value="1"/>
</dbReference>
<protein>
    <submittedName>
        <fullName evidence="6">UDP-N-acetyl-D-mannosaminuronic acid dehydrogenase</fullName>
    </submittedName>
</protein>
<dbReference type="InterPro" id="IPR001732">
    <property type="entry name" value="UDP-Glc/GDP-Man_DH_N"/>
</dbReference>
<dbReference type="SUPFAM" id="SSF52413">
    <property type="entry name" value="UDP-glucose/GDP-mannose dehydrogenase C-terminal domain"/>
    <property type="match status" value="1"/>
</dbReference>
<dbReference type="GO" id="GO:0016628">
    <property type="term" value="F:oxidoreductase activity, acting on the CH-CH group of donors, NAD or NADP as acceptor"/>
    <property type="evidence" value="ECO:0007669"/>
    <property type="project" value="InterPro"/>
</dbReference>
<dbReference type="InterPro" id="IPR017476">
    <property type="entry name" value="UDP-Glc/GDP-Man"/>
</dbReference>
<feature type="domain" description="UDP-glucose/GDP-mannose dehydrogenase C-terminal" evidence="5">
    <location>
        <begin position="320"/>
        <end position="425"/>
    </location>
</feature>
<dbReference type="NCBIfam" id="TIGR03026">
    <property type="entry name" value="NDP-sugDHase"/>
    <property type="match status" value="1"/>
</dbReference>
<dbReference type="Pfam" id="PF03720">
    <property type="entry name" value="UDPG_MGDP_dh_C"/>
    <property type="match status" value="1"/>
</dbReference>
<dbReference type="SUPFAM" id="SSF51735">
    <property type="entry name" value="NAD(P)-binding Rossmann-fold domains"/>
    <property type="match status" value="1"/>
</dbReference>
<dbReference type="PANTHER" id="PTHR43491">
    <property type="entry name" value="UDP-N-ACETYL-D-MANNOSAMINE DEHYDROGENASE"/>
    <property type="match status" value="1"/>
</dbReference>
<dbReference type="EMBL" id="AAOW01000024">
    <property type="protein sequence ID" value="EAR60075.1"/>
    <property type="molecule type" value="Genomic_DNA"/>
</dbReference>
<dbReference type="SUPFAM" id="SSF48179">
    <property type="entry name" value="6-phosphogluconate dehydrogenase C-terminal domain-like"/>
    <property type="match status" value="1"/>
</dbReference>
<dbReference type="RefSeq" id="WP_007021082.1">
    <property type="nucleotide sequence ID" value="NZ_CH724125.1"/>
</dbReference>
<accession>A0A7U8C230</accession>
<gene>
    <name evidence="6" type="ORF">MED92_17087</name>
</gene>
<keyword evidence="7" id="KW-1185">Reference proteome</keyword>
<dbReference type="SMART" id="SM00984">
    <property type="entry name" value="UDPG_MGDP_dh_C"/>
    <property type="match status" value="1"/>
</dbReference>
<dbReference type="InterPro" id="IPR014027">
    <property type="entry name" value="UDP-Glc/GDP-Man_DH_C"/>
</dbReference>
<evidence type="ECO:0000256" key="4">
    <source>
        <dbReference type="PIRNR" id="PIRNR000124"/>
    </source>
</evidence>
<proteinExistence type="inferred from homology"/>
<dbReference type="AlphaFoldDB" id="A0A7U8C230"/>
<evidence type="ECO:0000256" key="2">
    <source>
        <dbReference type="ARBA" id="ARBA00023002"/>
    </source>
</evidence>
<evidence type="ECO:0000313" key="6">
    <source>
        <dbReference type="EMBL" id="EAR60075.1"/>
    </source>
</evidence>
<dbReference type="GO" id="GO:0051287">
    <property type="term" value="F:NAD binding"/>
    <property type="evidence" value="ECO:0007669"/>
    <property type="project" value="InterPro"/>
</dbReference>
<comment type="similarity">
    <text evidence="1 4">Belongs to the UDP-glucose/GDP-mannose dehydrogenase family.</text>
</comment>
<evidence type="ECO:0000259" key="5">
    <source>
        <dbReference type="SMART" id="SM00984"/>
    </source>
</evidence>
<sequence length="441" mass="47926">MTSVAVMGMGYVGLTLSVALAKKGFNVIGVEKNLDVLTQLKEGIPHFTEKGLAPLLRHYVKAGKIRLSQNLVGVGKVDTYIISVGTPLHKSSKRPNTDYIGQVLEEVGGHVQQGALIALRSTVAVGTSRKIAIPEIEKSSGLQVGDGFSFAFVPERTIEGNAIQELEKNPQVIGGFDEASIQKASQMFAKLTPTILSVSSLEAAEMVKLMDNSYRDLRFSYANQVAQICESMGLDANELIDCANTHYPRNSIPVPSPGVGGACLSKDPYILADAAKKAGADASLLLEGRRINEEIVADIVNRVAARLDVIKKPMDQVTIGIAGLAFKGQPETSDLRESTSIWLLEQFSANYPEALIKVYDPVISDTELETLGFEVSSSLEQLASGADVLMLMNNHASYTEIDPYMITSKMRQPCLFYDAWRMLEKNMFDELDNVEYLGVGV</sequence>
<evidence type="ECO:0000256" key="3">
    <source>
        <dbReference type="ARBA" id="ARBA00023027"/>
    </source>
</evidence>
<dbReference type="PIRSF" id="PIRSF000124">
    <property type="entry name" value="UDPglc_GDPman_dh"/>
    <property type="match status" value="1"/>
</dbReference>
<keyword evidence="2" id="KW-0560">Oxidoreductase</keyword>
<dbReference type="Pfam" id="PF03721">
    <property type="entry name" value="UDPG_MGDP_dh_N"/>
    <property type="match status" value="1"/>
</dbReference>
<dbReference type="InterPro" id="IPR014026">
    <property type="entry name" value="UDP-Glc/GDP-Man_DH_dimer"/>
</dbReference>
<dbReference type="Gene3D" id="3.40.50.720">
    <property type="entry name" value="NAD(P)-binding Rossmann-like Domain"/>
    <property type="match status" value="2"/>
</dbReference>
<evidence type="ECO:0000256" key="1">
    <source>
        <dbReference type="ARBA" id="ARBA00006601"/>
    </source>
</evidence>
<reference evidence="6 7" key="1">
    <citation type="submission" date="2006-02" db="EMBL/GenBank/DDBJ databases">
        <authorList>
            <person name="Pinhassi J."/>
            <person name="Pedros-Alio C."/>
            <person name="Ferriera S."/>
            <person name="Johnson J."/>
            <person name="Kravitz S."/>
            <person name="Halpern A."/>
            <person name="Remington K."/>
            <person name="Beeson K."/>
            <person name="Tran B."/>
            <person name="Rogers Y.-H."/>
            <person name="Friedman R."/>
            <person name="Venter J.C."/>
        </authorList>
    </citation>
    <scope>NUCLEOTIDE SEQUENCE [LARGE SCALE GENOMIC DNA]</scope>
    <source>
        <strain evidence="6 7">MED92</strain>
    </source>
</reference>
<dbReference type="InterPro" id="IPR008927">
    <property type="entry name" value="6-PGluconate_DH-like_C_sf"/>
</dbReference>